<accession>A0A9E4K446</accession>
<dbReference type="EMBL" id="JAEPDI010000003">
    <property type="protein sequence ID" value="MCG7938694.1"/>
    <property type="molecule type" value="Genomic_DNA"/>
</dbReference>
<gene>
    <name evidence="2" type="primary">soxZ</name>
    <name evidence="2" type="ORF">JAZ04_07530</name>
</gene>
<comment type="caution">
    <text evidence="2">The sequence shown here is derived from an EMBL/GenBank/DDBJ whole genome shotgun (WGS) entry which is preliminary data.</text>
</comment>
<protein>
    <submittedName>
        <fullName evidence="2">Thiosulfate oxidation carrier complex protein SoxZ</fullName>
    </submittedName>
</protein>
<dbReference type="InterPro" id="IPR014756">
    <property type="entry name" value="Ig_E-set"/>
</dbReference>
<dbReference type="AlphaFoldDB" id="A0A9E4K446"/>
<evidence type="ECO:0000313" key="2">
    <source>
        <dbReference type="EMBL" id="MCG7938694.1"/>
    </source>
</evidence>
<dbReference type="Pfam" id="PF08770">
    <property type="entry name" value="SoxZ"/>
    <property type="match status" value="1"/>
</dbReference>
<evidence type="ECO:0000259" key="1">
    <source>
        <dbReference type="Pfam" id="PF08770"/>
    </source>
</evidence>
<organism evidence="2 3">
    <name type="scientific">Candidatus Thiodiazotropha lotti</name>
    <dbReference type="NCBI Taxonomy" id="2792787"/>
    <lineage>
        <taxon>Bacteria</taxon>
        <taxon>Pseudomonadati</taxon>
        <taxon>Pseudomonadota</taxon>
        <taxon>Gammaproteobacteria</taxon>
        <taxon>Chromatiales</taxon>
        <taxon>Sedimenticolaceae</taxon>
        <taxon>Candidatus Thiodiazotropha</taxon>
    </lineage>
</organism>
<dbReference type="NCBIfam" id="TIGR04490">
    <property type="entry name" value="SoxZ_true"/>
    <property type="match status" value="1"/>
</dbReference>
<proteinExistence type="predicted"/>
<sequence length="79" mass="8962">METGNRRDKVTGVKIPRFFIREVTCEHRGVVVLSCHWGWGVSRNPYLSFRLLSGEAGEVITITWADNLGKSNRITTTIK</sequence>
<reference evidence="2" key="1">
    <citation type="journal article" date="2021" name="Proc. Natl. Acad. Sci. U.S.A.">
        <title>Global biogeography of chemosynthetic symbionts reveals both localized and globally distributed symbiont groups. .</title>
        <authorList>
            <person name="Osvatic J.T."/>
            <person name="Wilkins L.G.E."/>
            <person name="Leibrecht L."/>
            <person name="Leray M."/>
            <person name="Zauner S."/>
            <person name="Polzin J."/>
            <person name="Camacho Y."/>
            <person name="Gros O."/>
            <person name="van Gils J.A."/>
            <person name="Eisen J.A."/>
            <person name="Petersen J.M."/>
            <person name="Yuen B."/>
        </authorList>
    </citation>
    <scope>NUCLEOTIDE SEQUENCE</scope>
    <source>
        <strain evidence="2">MAGL173</strain>
    </source>
</reference>
<dbReference type="SUPFAM" id="SSF81296">
    <property type="entry name" value="E set domains"/>
    <property type="match status" value="1"/>
</dbReference>
<dbReference type="InterPro" id="IPR014880">
    <property type="entry name" value="SoxZ_dom"/>
</dbReference>
<dbReference type="InterPro" id="IPR013783">
    <property type="entry name" value="Ig-like_fold"/>
</dbReference>
<feature type="domain" description="Sulphur oxidation protein SoxZ" evidence="1">
    <location>
        <begin position="1"/>
        <end position="75"/>
    </location>
</feature>
<dbReference type="InterPro" id="IPR030995">
    <property type="entry name" value="SoxZ"/>
</dbReference>
<dbReference type="Proteomes" id="UP000886687">
    <property type="component" value="Unassembled WGS sequence"/>
</dbReference>
<dbReference type="Gene3D" id="2.60.40.10">
    <property type="entry name" value="Immunoglobulins"/>
    <property type="match status" value="1"/>
</dbReference>
<name>A0A9E4K446_9GAMM</name>
<evidence type="ECO:0000313" key="3">
    <source>
        <dbReference type="Proteomes" id="UP000886687"/>
    </source>
</evidence>